<evidence type="ECO:0000256" key="7">
    <source>
        <dbReference type="ARBA" id="ARBA00022989"/>
    </source>
</evidence>
<organism evidence="13 14">
    <name type="scientific">Chlorogloeopsis fritschii PCC 6912</name>
    <dbReference type="NCBI Taxonomy" id="211165"/>
    <lineage>
        <taxon>Bacteria</taxon>
        <taxon>Bacillati</taxon>
        <taxon>Cyanobacteriota</taxon>
        <taxon>Cyanophyceae</taxon>
        <taxon>Nostocales</taxon>
        <taxon>Chlorogloeopsidaceae</taxon>
        <taxon>Chlorogloeopsis</taxon>
    </lineage>
</organism>
<dbReference type="SUPFAM" id="SSF52540">
    <property type="entry name" value="P-loop containing nucleoside triphosphate hydrolases"/>
    <property type="match status" value="1"/>
</dbReference>
<protein>
    <recommendedName>
        <fullName evidence="15">Tyrosine kinase G-rich domain-containing protein</fullName>
    </recommendedName>
</protein>
<keyword evidence="3" id="KW-1003">Cell membrane</keyword>
<comment type="subcellular location">
    <subcellularLocation>
        <location evidence="1">Cell membrane</location>
        <topology evidence="1">Multi-pass membrane protein</topology>
    </subcellularLocation>
</comment>
<reference evidence="13 14" key="1">
    <citation type="journal article" date="2019" name="Genome Biol. Evol.">
        <title>Day and night: Metabolic profiles and evolutionary relationships of six axenic non-marine cyanobacteria.</title>
        <authorList>
            <person name="Will S.E."/>
            <person name="Henke P."/>
            <person name="Boedeker C."/>
            <person name="Huang S."/>
            <person name="Brinkmann H."/>
            <person name="Rohde M."/>
            <person name="Jarek M."/>
            <person name="Friedl T."/>
            <person name="Seufert S."/>
            <person name="Schumacher M."/>
            <person name="Overmann J."/>
            <person name="Neumann-Schaal M."/>
            <person name="Petersen J."/>
        </authorList>
    </citation>
    <scope>NUCLEOTIDE SEQUENCE [LARGE SCALE GENOMIC DNA]</scope>
    <source>
        <strain evidence="13 14">PCC 6912</strain>
    </source>
</reference>
<evidence type="ECO:0000256" key="6">
    <source>
        <dbReference type="ARBA" id="ARBA00022840"/>
    </source>
</evidence>
<dbReference type="GO" id="GO:0005524">
    <property type="term" value="F:ATP binding"/>
    <property type="evidence" value="ECO:0007669"/>
    <property type="project" value="UniProtKB-KW"/>
</dbReference>
<evidence type="ECO:0000313" key="13">
    <source>
        <dbReference type="EMBL" id="RUR84602.1"/>
    </source>
</evidence>
<dbReference type="AlphaFoldDB" id="A0A433NN38"/>
<evidence type="ECO:0000256" key="10">
    <source>
        <dbReference type="SAM" id="Phobius"/>
    </source>
</evidence>
<proteinExistence type="inferred from homology"/>
<evidence type="ECO:0000259" key="11">
    <source>
        <dbReference type="Pfam" id="PF02706"/>
    </source>
</evidence>
<evidence type="ECO:0000256" key="3">
    <source>
        <dbReference type="ARBA" id="ARBA00022475"/>
    </source>
</evidence>
<dbReference type="InterPro" id="IPR027417">
    <property type="entry name" value="P-loop_NTPase"/>
</dbReference>
<dbReference type="OrthoDB" id="9758283at2"/>
<feature type="domain" description="Polysaccharide chain length determinant N-terminal" evidence="11">
    <location>
        <begin position="11"/>
        <end position="106"/>
    </location>
</feature>
<dbReference type="GO" id="GO:0004713">
    <property type="term" value="F:protein tyrosine kinase activity"/>
    <property type="evidence" value="ECO:0007669"/>
    <property type="project" value="TreeGrafter"/>
</dbReference>
<dbReference type="Gene3D" id="3.40.50.300">
    <property type="entry name" value="P-loop containing nucleotide triphosphate hydrolases"/>
    <property type="match status" value="1"/>
</dbReference>
<name>A0A433NN38_CHLFR</name>
<evidence type="ECO:0000256" key="2">
    <source>
        <dbReference type="ARBA" id="ARBA00006683"/>
    </source>
</evidence>
<evidence type="ECO:0000256" key="4">
    <source>
        <dbReference type="ARBA" id="ARBA00022692"/>
    </source>
</evidence>
<keyword evidence="4 10" id="KW-0812">Transmembrane</keyword>
<dbReference type="Pfam" id="PF02706">
    <property type="entry name" value="Wzz"/>
    <property type="match status" value="1"/>
</dbReference>
<keyword evidence="5" id="KW-0547">Nucleotide-binding</keyword>
<evidence type="ECO:0000313" key="14">
    <source>
        <dbReference type="Proteomes" id="UP000268857"/>
    </source>
</evidence>
<evidence type="ECO:0008006" key="15">
    <source>
        <dbReference type="Google" id="ProtNLM"/>
    </source>
</evidence>
<sequence length="739" mass="81539">MDSIKHTHSLEEIDFQKYWLVLQRRWLPAVGIFGTVLTLASVYAFSLKPYYQAQASLLIKTNRTSSLTGLGEDLGRLEALVSQSSPVDTQVKIVTSVPVLQETIKALDLRDSLGNPLRIEDLAAALSVVSVKGTDLLEIYYADSDPIMAAKVVNKLVEIYIKQNIQTNRAEAVSARKFMWEQVPKTEQAVKQAEANLRKFKEANKVVVLQQEAAEAVSTISKLEDNIATAQAQLVNVTAQSQKLKEQIEVESQKAITYAELSQIPGTQQLLSQLQKTQADLEVARTRFQPEHPQIVNLEEQISALSQVLQQRVEQVAGKNQQVSLKNLQIGGVRQNLIQDLANTEKVRLGLEKQIADLNNTLFEYKQRANILPKLEETQRELERKVKAAQTTYENLLTRMQEVDVAENQNVGNATIISPALIPDKPSGPRKTLLIAAGGILGILLGVVAAFSLELVDQSVKTLKEAKELFQYTLLGVIPNLSRYGKTLTGRLDRPTPRVIGRDIHLFAIRDAYQMLQANLRFLSDKQLKAIAVTSSVAKEGKSEVSANLAVVMAQVGRRVLLVDADMRRPCQHHIWGLTNAQGLSNAIVDDQIPLNTVVQEVMPNLYVLPSGVIPPNPLALLDSQRMTALVTIFARSYDCVIFDTPPLAGTADVSVLGKLVDGLLLVVRPGVVNAANANAAKEFLTQSGQKVLGMVINGVNVKNEPDSYFYYTQESPESFSISQDSARVRQKREKGTGY</sequence>
<feature type="transmembrane region" description="Helical" evidence="10">
    <location>
        <begin position="26"/>
        <end position="45"/>
    </location>
</feature>
<dbReference type="RefSeq" id="WP_016875533.1">
    <property type="nucleotide sequence ID" value="NZ_AJLN01000100.1"/>
</dbReference>
<feature type="domain" description="Tyrosine-protein kinase G-rich" evidence="12">
    <location>
        <begin position="381"/>
        <end position="451"/>
    </location>
</feature>
<comment type="similarity">
    <text evidence="2">Belongs to the CpsC/CapA family.</text>
</comment>
<dbReference type="InterPro" id="IPR005702">
    <property type="entry name" value="Wzc-like_C"/>
</dbReference>
<dbReference type="InterPro" id="IPR003856">
    <property type="entry name" value="LPS_length_determ_N"/>
</dbReference>
<evidence type="ECO:0000256" key="5">
    <source>
        <dbReference type="ARBA" id="ARBA00022741"/>
    </source>
</evidence>
<keyword evidence="14" id="KW-1185">Reference proteome</keyword>
<feature type="coiled-coil region" evidence="9">
    <location>
        <begin position="295"/>
        <end position="399"/>
    </location>
</feature>
<dbReference type="NCBIfam" id="TIGR01007">
    <property type="entry name" value="eps_fam"/>
    <property type="match status" value="1"/>
</dbReference>
<dbReference type="InterPro" id="IPR033756">
    <property type="entry name" value="YlxH/NBP35"/>
</dbReference>
<feature type="coiled-coil region" evidence="9">
    <location>
        <begin position="183"/>
        <end position="254"/>
    </location>
</feature>
<keyword evidence="9" id="KW-0175">Coiled coil</keyword>
<gene>
    <name evidence="13" type="ORF">PCC6912_14970</name>
</gene>
<evidence type="ECO:0000259" key="12">
    <source>
        <dbReference type="Pfam" id="PF13807"/>
    </source>
</evidence>
<dbReference type="STRING" id="211165.GCA_000317285_03909"/>
<dbReference type="Pfam" id="PF13807">
    <property type="entry name" value="GNVR"/>
    <property type="match status" value="1"/>
</dbReference>
<feature type="transmembrane region" description="Helical" evidence="10">
    <location>
        <begin position="433"/>
        <end position="453"/>
    </location>
</feature>
<dbReference type="Proteomes" id="UP000268857">
    <property type="component" value="Unassembled WGS sequence"/>
</dbReference>
<dbReference type="EMBL" id="RSCJ01000004">
    <property type="protein sequence ID" value="RUR84602.1"/>
    <property type="molecule type" value="Genomic_DNA"/>
</dbReference>
<evidence type="ECO:0000256" key="9">
    <source>
        <dbReference type="SAM" id="Coils"/>
    </source>
</evidence>
<keyword evidence="8 10" id="KW-0472">Membrane</keyword>
<dbReference type="GO" id="GO:0005886">
    <property type="term" value="C:plasma membrane"/>
    <property type="evidence" value="ECO:0007669"/>
    <property type="project" value="UniProtKB-SubCell"/>
</dbReference>
<evidence type="ECO:0000256" key="8">
    <source>
        <dbReference type="ARBA" id="ARBA00023136"/>
    </source>
</evidence>
<dbReference type="PANTHER" id="PTHR32309:SF13">
    <property type="entry name" value="FERRIC ENTEROBACTIN TRANSPORT PROTEIN FEPE"/>
    <property type="match status" value="1"/>
</dbReference>
<evidence type="ECO:0000256" key="1">
    <source>
        <dbReference type="ARBA" id="ARBA00004651"/>
    </source>
</evidence>
<dbReference type="InterPro" id="IPR032807">
    <property type="entry name" value="GNVR"/>
</dbReference>
<keyword evidence="7 10" id="KW-1133">Transmembrane helix</keyword>
<dbReference type="Pfam" id="PF10609">
    <property type="entry name" value="ParA"/>
    <property type="match status" value="1"/>
</dbReference>
<dbReference type="InterPro" id="IPR050445">
    <property type="entry name" value="Bact_polysacc_biosynth/exp"/>
</dbReference>
<keyword evidence="6" id="KW-0067">ATP-binding</keyword>
<comment type="caution">
    <text evidence="13">The sequence shown here is derived from an EMBL/GenBank/DDBJ whole genome shotgun (WGS) entry which is preliminary data.</text>
</comment>
<accession>A0A433NN38</accession>
<dbReference type="CDD" id="cd05387">
    <property type="entry name" value="BY-kinase"/>
    <property type="match status" value="1"/>
</dbReference>
<dbReference type="PANTHER" id="PTHR32309">
    <property type="entry name" value="TYROSINE-PROTEIN KINASE"/>
    <property type="match status" value="1"/>
</dbReference>